<gene>
    <name evidence="2" type="ORF">QOZ95_004024</name>
</gene>
<dbReference type="RefSeq" id="WP_010347449.1">
    <property type="nucleotide sequence ID" value="NZ_CP045298.1"/>
</dbReference>
<dbReference type="Gene3D" id="2.60.60.30">
    <property type="entry name" value="sav2460 like domains"/>
    <property type="match status" value="1"/>
</dbReference>
<protein>
    <submittedName>
        <fullName evidence="2">Stress response protein SCP2</fullName>
    </submittedName>
</protein>
<dbReference type="Pfam" id="PF02342">
    <property type="entry name" value="TerD"/>
    <property type="match status" value="1"/>
</dbReference>
<dbReference type="Proteomes" id="UP001242811">
    <property type="component" value="Unassembled WGS sequence"/>
</dbReference>
<reference evidence="2 3" key="1">
    <citation type="submission" date="2023-07" db="EMBL/GenBank/DDBJ databases">
        <title>Genomic Encyclopedia of Type Strains, Phase IV (KMG-IV): sequencing the most valuable type-strain genomes for metagenomic binning, comparative biology and taxonomic classification.</title>
        <authorList>
            <person name="Goeker M."/>
        </authorList>
    </citation>
    <scope>NUCLEOTIDE SEQUENCE [LARGE SCALE GENOMIC DNA]</scope>
    <source>
        <strain evidence="2 3">DSM 14914</strain>
    </source>
</reference>
<dbReference type="CDD" id="cd06974">
    <property type="entry name" value="TerD_like"/>
    <property type="match status" value="1"/>
</dbReference>
<proteinExistence type="predicted"/>
<dbReference type="GeneID" id="71024840"/>
<evidence type="ECO:0000259" key="1">
    <source>
        <dbReference type="Pfam" id="PF02342"/>
    </source>
</evidence>
<dbReference type="InterPro" id="IPR051324">
    <property type="entry name" value="Stress/Tellurium_Resist"/>
</dbReference>
<sequence>MAVINLVKGQKIDLTKGNTGLTKVIAGLGWDPVQSKGFFGFKKQPNIDCDASAILLDANGKLTQSDNVVCFHNKKSPCGSVVHSGDNLTGQGDGDDEQIAIDLARIPANVDKVLVVVNIYDCVNRKQDFGMIEKAYIRILDGANSKELVTFNLSDNYEGLTALVCGELYRHNNEWKFAAIGEGTHAEHIDVLARRYM</sequence>
<accession>A0ABU0L3H4</accession>
<dbReference type="PANTHER" id="PTHR32097:SF15">
    <property type="entry name" value="STRESS RESPONSE PROTEIN SCP2"/>
    <property type="match status" value="1"/>
</dbReference>
<organism evidence="2 3">
    <name type="scientific">Paenibacillus brasilensis</name>
    <dbReference type="NCBI Taxonomy" id="128574"/>
    <lineage>
        <taxon>Bacteria</taxon>
        <taxon>Bacillati</taxon>
        <taxon>Bacillota</taxon>
        <taxon>Bacilli</taxon>
        <taxon>Bacillales</taxon>
        <taxon>Paenibacillaceae</taxon>
        <taxon>Paenibacillus</taxon>
    </lineage>
</organism>
<dbReference type="PANTHER" id="PTHR32097">
    <property type="entry name" value="CAMP-BINDING PROTEIN 1-RELATED"/>
    <property type="match status" value="1"/>
</dbReference>
<evidence type="ECO:0000313" key="3">
    <source>
        <dbReference type="Proteomes" id="UP001242811"/>
    </source>
</evidence>
<dbReference type="EMBL" id="JAUSWA010000027">
    <property type="protein sequence ID" value="MDQ0495841.1"/>
    <property type="molecule type" value="Genomic_DNA"/>
</dbReference>
<dbReference type="InterPro" id="IPR003325">
    <property type="entry name" value="TerD"/>
</dbReference>
<keyword evidence="3" id="KW-1185">Reference proteome</keyword>
<name>A0ABU0L3H4_9BACL</name>
<feature type="domain" description="TerD" evidence="1">
    <location>
        <begin position="4"/>
        <end position="196"/>
    </location>
</feature>
<evidence type="ECO:0000313" key="2">
    <source>
        <dbReference type="EMBL" id="MDQ0495841.1"/>
    </source>
</evidence>
<comment type="caution">
    <text evidence="2">The sequence shown here is derived from an EMBL/GenBank/DDBJ whole genome shotgun (WGS) entry which is preliminary data.</text>
</comment>